<dbReference type="GO" id="GO:0016020">
    <property type="term" value="C:membrane"/>
    <property type="evidence" value="ECO:0007669"/>
    <property type="project" value="UniProtKB-SubCell"/>
</dbReference>
<feature type="transmembrane region" description="Helical" evidence="6">
    <location>
        <begin position="7"/>
        <end position="28"/>
    </location>
</feature>
<dbReference type="PROSITE" id="PS51257">
    <property type="entry name" value="PROKAR_LIPOPROTEIN"/>
    <property type="match status" value="1"/>
</dbReference>
<keyword evidence="8" id="KW-1185">Reference proteome</keyword>
<proteinExistence type="inferred from homology"/>
<evidence type="ECO:0000256" key="1">
    <source>
        <dbReference type="ARBA" id="ARBA00004141"/>
    </source>
</evidence>
<dbReference type="STRING" id="37658.SAMN05661086_00053"/>
<dbReference type="AlphaFoldDB" id="A0A1I6HK36"/>
<evidence type="ECO:0000256" key="3">
    <source>
        <dbReference type="ARBA" id="ARBA00022692"/>
    </source>
</evidence>
<dbReference type="Pfam" id="PF01594">
    <property type="entry name" value="AI-2E_transport"/>
    <property type="match status" value="1"/>
</dbReference>
<dbReference type="PANTHER" id="PTHR21716">
    <property type="entry name" value="TRANSMEMBRANE PROTEIN"/>
    <property type="match status" value="1"/>
</dbReference>
<keyword evidence="3 6" id="KW-0812">Transmembrane</keyword>
<comment type="similarity">
    <text evidence="2">Belongs to the autoinducer-2 exporter (AI-2E) (TC 2.A.86) family.</text>
</comment>
<evidence type="ECO:0000256" key="2">
    <source>
        <dbReference type="ARBA" id="ARBA00009773"/>
    </source>
</evidence>
<organism evidence="7 8">
    <name type="scientific">Anaeromicropila populeti</name>
    <dbReference type="NCBI Taxonomy" id="37658"/>
    <lineage>
        <taxon>Bacteria</taxon>
        <taxon>Bacillati</taxon>
        <taxon>Bacillota</taxon>
        <taxon>Clostridia</taxon>
        <taxon>Lachnospirales</taxon>
        <taxon>Lachnospiraceae</taxon>
        <taxon>Anaeromicropila</taxon>
    </lineage>
</organism>
<keyword evidence="4 6" id="KW-1133">Transmembrane helix</keyword>
<feature type="transmembrane region" description="Helical" evidence="6">
    <location>
        <begin position="223"/>
        <end position="242"/>
    </location>
</feature>
<reference evidence="7 8" key="1">
    <citation type="submission" date="2016-10" db="EMBL/GenBank/DDBJ databases">
        <authorList>
            <person name="de Groot N.N."/>
        </authorList>
    </citation>
    <scope>NUCLEOTIDE SEQUENCE [LARGE SCALE GENOMIC DNA]</scope>
    <source>
        <strain evidence="7 8">743A</strain>
    </source>
</reference>
<protein>
    <submittedName>
        <fullName evidence="7">Sporulation integral membrane protein YtvI</fullName>
    </submittedName>
</protein>
<feature type="transmembrane region" description="Helical" evidence="6">
    <location>
        <begin position="34"/>
        <end position="55"/>
    </location>
</feature>
<dbReference type="PANTHER" id="PTHR21716:SF68">
    <property type="entry name" value="TRANSPORT PROTEIN YTVI-RELATED"/>
    <property type="match status" value="1"/>
</dbReference>
<feature type="transmembrane region" description="Helical" evidence="6">
    <location>
        <begin position="166"/>
        <end position="185"/>
    </location>
</feature>
<accession>A0A1I6HK36</accession>
<dbReference type="InterPro" id="IPR002549">
    <property type="entry name" value="AI-2E-like"/>
</dbReference>
<keyword evidence="5 6" id="KW-0472">Membrane</keyword>
<feature type="transmembrane region" description="Helical" evidence="6">
    <location>
        <begin position="248"/>
        <end position="270"/>
    </location>
</feature>
<evidence type="ECO:0000313" key="7">
    <source>
        <dbReference type="EMBL" id="SFR54811.1"/>
    </source>
</evidence>
<evidence type="ECO:0000256" key="4">
    <source>
        <dbReference type="ARBA" id="ARBA00022989"/>
    </source>
</evidence>
<dbReference type="InterPro" id="IPR014227">
    <property type="entry name" value="YtvI-like"/>
</dbReference>
<dbReference type="EMBL" id="FOYZ01000001">
    <property type="protein sequence ID" value="SFR54811.1"/>
    <property type="molecule type" value="Genomic_DNA"/>
</dbReference>
<dbReference type="NCBIfam" id="TIGR02872">
    <property type="entry name" value="spore_ytvI"/>
    <property type="match status" value="1"/>
</dbReference>
<evidence type="ECO:0000256" key="6">
    <source>
        <dbReference type="SAM" id="Phobius"/>
    </source>
</evidence>
<feature type="transmembrane region" description="Helical" evidence="6">
    <location>
        <begin position="67"/>
        <end position="86"/>
    </location>
</feature>
<evidence type="ECO:0000256" key="5">
    <source>
        <dbReference type="ARBA" id="ARBA00023136"/>
    </source>
</evidence>
<gene>
    <name evidence="7" type="ORF">SAMN05661086_00053</name>
</gene>
<sequence>MSKKTLYLKIVLHFVMAVAVACICIFVLPRIIRFFLPFVIGWIIAMIANPIVKWMEKRVKIVRKHSSVIIIIAGLGIVVGIIYLGISALGREIISLLTDLPDIYNSMELKLADISKKMNGIYKVMPENAKNVMDSFWSNANKYVTDFISNNDVPSISSAGNIAKNLADGLFMAVISLLSAYFFIAEREKMMIVYRKMTPKVITEKIDIIMDNFKRAFGGYFKAQFKIMLVILLILFVGFELLRVPYSFLLALVVAILDLLPFFGTGAVIWPWAVFELISGNYVKAICLMVIYLVCQVVKQVLQPKMVGDSIGLSPLATLIFMFIGYRFSGLLGLIIGIPVGMIVVNFYRSGVFDNIIRGAKIIAHDLSEFMKF</sequence>
<name>A0A1I6HK36_9FIRM</name>
<dbReference type="Proteomes" id="UP000199659">
    <property type="component" value="Unassembled WGS sequence"/>
</dbReference>
<dbReference type="RefSeq" id="WP_092558691.1">
    <property type="nucleotide sequence ID" value="NZ_FOYZ01000001.1"/>
</dbReference>
<evidence type="ECO:0000313" key="8">
    <source>
        <dbReference type="Proteomes" id="UP000199659"/>
    </source>
</evidence>
<feature type="transmembrane region" description="Helical" evidence="6">
    <location>
        <begin position="282"/>
        <end position="299"/>
    </location>
</feature>
<dbReference type="GO" id="GO:0055085">
    <property type="term" value="P:transmembrane transport"/>
    <property type="evidence" value="ECO:0007669"/>
    <property type="project" value="TreeGrafter"/>
</dbReference>
<dbReference type="OrthoDB" id="9774361at2"/>
<feature type="transmembrane region" description="Helical" evidence="6">
    <location>
        <begin position="319"/>
        <end position="348"/>
    </location>
</feature>
<comment type="subcellular location">
    <subcellularLocation>
        <location evidence="1">Membrane</location>
        <topology evidence="1">Multi-pass membrane protein</topology>
    </subcellularLocation>
</comment>